<keyword evidence="2" id="KW-1185">Reference proteome</keyword>
<gene>
    <name evidence="1" type="ORF">N798_02990</name>
</gene>
<evidence type="ECO:0000313" key="2">
    <source>
        <dbReference type="Proteomes" id="UP000029990"/>
    </source>
</evidence>
<evidence type="ECO:0000313" key="1">
    <source>
        <dbReference type="EMBL" id="KGN35465.1"/>
    </source>
</evidence>
<organism evidence="1 2">
    <name type="scientific">Knoellia flava TL1</name>
    <dbReference type="NCBI Taxonomy" id="1385518"/>
    <lineage>
        <taxon>Bacteria</taxon>
        <taxon>Bacillati</taxon>
        <taxon>Actinomycetota</taxon>
        <taxon>Actinomycetes</taxon>
        <taxon>Micrococcales</taxon>
        <taxon>Intrasporangiaceae</taxon>
        <taxon>Knoellia</taxon>
    </lineage>
</organism>
<name>A0ABR4XHX2_9MICO</name>
<dbReference type="Proteomes" id="UP000029990">
    <property type="component" value="Unassembled WGS sequence"/>
</dbReference>
<comment type="caution">
    <text evidence="1">The sequence shown here is derived from an EMBL/GenBank/DDBJ whole genome shotgun (WGS) entry which is preliminary data.</text>
</comment>
<protein>
    <submittedName>
        <fullName evidence="1">Uncharacterized protein</fullName>
    </submittedName>
</protein>
<dbReference type="EMBL" id="AVPI01000004">
    <property type="protein sequence ID" value="KGN35465.1"/>
    <property type="molecule type" value="Genomic_DNA"/>
</dbReference>
<sequence length="49" mass="5656">MQELRIERIRLTWVELNVPDAPSGCRGALTSMAVPEAWFDRLVLPEMTR</sequence>
<accession>A0ABR4XHX2</accession>
<proteinExistence type="predicted"/>
<reference evidence="1 2" key="1">
    <citation type="submission" date="2013-08" db="EMBL/GenBank/DDBJ databases">
        <title>The genome sequence of Knoellia flava.</title>
        <authorList>
            <person name="Zhu W."/>
            <person name="Wang G."/>
        </authorList>
    </citation>
    <scope>NUCLEOTIDE SEQUENCE [LARGE SCALE GENOMIC DNA]</scope>
    <source>
        <strain evidence="1 2">TL1</strain>
    </source>
</reference>